<evidence type="ECO:0000313" key="1">
    <source>
        <dbReference type="EMBL" id="APB33838.1"/>
    </source>
</evidence>
<dbReference type="OrthoDB" id="502395at2"/>
<dbReference type="KEGG" id="glt:GlitD10_1515"/>
<keyword evidence="2" id="KW-1185">Reference proteome</keyword>
<name>A0A1J0AD17_9CYAN</name>
<dbReference type="Proteomes" id="UP000180235">
    <property type="component" value="Chromosome"/>
</dbReference>
<protein>
    <submittedName>
        <fullName evidence="1">CO2 hydration protein</fullName>
    </submittedName>
</protein>
<organism evidence="1 2">
    <name type="scientific">Gloeomargarita lithophora Alchichica-D10</name>
    <dbReference type="NCBI Taxonomy" id="1188229"/>
    <lineage>
        <taxon>Bacteria</taxon>
        <taxon>Bacillati</taxon>
        <taxon>Cyanobacteriota</taxon>
        <taxon>Cyanophyceae</taxon>
        <taxon>Gloeomargaritales</taxon>
        <taxon>Gloeomargaritaceae</taxon>
        <taxon>Gloeomargarita</taxon>
    </lineage>
</organism>
<dbReference type="NCBIfam" id="TIGR01964">
    <property type="entry name" value="chpXY"/>
    <property type="match status" value="1"/>
</dbReference>
<gene>
    <name evidence="1" type="ORF">GlitD10_1515</name>
</gene>
<dbReference type="AlphaFoldDB" id="A0A1J0AD17"/>
<accession>A0A1J0AD17</accession>
<dbReference type="STRING" id="1188229.GlitD10_1515"/>
<sequence length="436" mass="51038">MKTRLETRAQLPPSQHEFAEIIHRLEAGGAMVPDTPENLMQIVGIWKAYAVPMDFYWRDLLYIGEQVFLNPLPFFKYFISEAYLERHNHYAGADADLRIWRGEATAHPELIAFMKKGETIPMPRLFHHLWHDRINMEFAEICMRAMLWHRGMGGQFDPYLDSEEYRQNADRAIRAYCQGNPMMLGLYRLFPDLFLEQCRQASYYANLGLFWEVMAPVFFEIYDRYLEGTIVTVKDAVDFLVNGIFAIAGRPIYHHVYIRGEGYEVIPKSKGFTWLYEAALPYVEAVFYRTSPFRGTKSYNAQVEMVPDKQADFHYGVLYADKFPVGTAGIPPTLLMQDMLHFLPDFLVDYYQQHCRGEDDMLIQLAISFQRSMYCVTSAVIQALRTALLYPLDDPNPRHLLANRRFFEAQINRFCRPEYGMREAARLSYIQTPDYR</sequence>
<dbReference type="Pfam" id="PF10216">
    <property type="entry name" value="ChpXY"/>
    <property type="match status" value="1"/>
</dbReference>
<proteinExistence type="predicted"/>
<dbReference type="InterPro" id="IPR010220">
    <property type="entry name" value="CO2_hydration"/>
</dbReference>
<dbReference type="RefSeq" id="WP_071454363.1">
    <property type="nucleotide sequence ID" value="NZ_CP017675.1"/>
</dbReference>
<evidence type="ECO:0000313" key="2">
    <source>
        <dbReference type="Proteomes" id="UP000180235"/>
    </source>
</evidence>
<dbReference type="EMBL" id="CP017675">
    <property type="protein sequence ID" value="APB33838.1"/>
    <property type="molecule type" value="Genomic_DNA"/>
</dbReference>
<reference evidence="1 2" key="1">
    <citation type="submission" date="2016-10" db="EMBL/GenBank/DDBJ databases">
        <title>Description of Gloeomargarita lithophora gen. nov., sp. nov., a thylakoid-bearing basal-branching cyanobacterium with intracellular carbonates, and proposal for Gloeomargaritales ord. nov.</title>
        <authorList>
            <person name="Moreira D."/>
            <person name="Tavera R."/>
            <person name="Benzerara K."/>
            <person name="Skouri-Panet F."/>
            <person name="Couradeau E."/>
            <person name="Gerard E."/>
            <person name="Loussert C."/>
            <person name="Novelo E."/>
            <person name="Zivanovic Y."/>
            <person name="Lopez-Garcia P."/>
        </authorList>
    </citation>
    <scope>NUCLEOTIDE SEQUENCE [LARGE SCALE GENOMIC DNA]</scope>
    <source>
        <strain evidence="1 2">D10</strain>
    </source>
</reference>